<feature type="transmembrane region" description="Helical" evidence="1">
    <location>
        <begin position="42"/>
        <end position="67"/>
    </location>
</feature>
<proteinExistence type="predicted"/>
<keyword evidence="1" id="KW-1133">Transmembrane helix</keyword>
<evidence type="ECO:0000256" key="1">
    <source>
        <dbReference type="SAM" id="Phobius"/>
    </source>
</evidence>
<keyword evidence="1" id="KW-0472">Membrane</keyword>
<keyword evidence="1" id="KW-0812">Transmembrane</keyword>
<name>A0ABY3W344_9MICC</name>
<accession>A0ABY3W344</accession>
<reference evidence="2 3" key="1">
    <citation type="submission" date="2022-03" db="EMBL/GenBank/DDBJ databases">
        <title>Isotopic signatures of nitrous oxide derived from detoxification processes.</title>
        <authorList>
            <person name="Behrendt U."/>
            <person name="Buchen C."/>
            <person name="Well R."/>
            <person name="Ulrich A."/>
            <person name="Rohe L."/>
            <person name="Kolb S."/>
            <person name="Schloter M."/>
            <person name="Horn M.A."/>
            <person name="Augustin J."/>
        </authorList>
    </citation>
    <scope>NUCLEOTIDE SEQUENCE [LARGE SCALE GENOMIC DNA]</scope>
    <source>
        <strain evidence="2 3">S4-C24</strain>
    </source>
</reference>
<feature type="transmembrane region" description="Helical" evidence="1">
    <location>
        <begin position="125"/>
        <end position="147"/>
    </location>
</feature>
<keyword evidence="3" id="KW-1185">Reference proteome</keyword>
<evidence type="ECO:0000313" key="3">
    <source>
        <dbReference type="Proteomes" id="UP000829069"/>
    </source>
</evidence>
<organism evidence="2 3">
    <name type="scientific">Arthrobacter sulfonylureivorans</name>
    <dbReference type="NCBI Taxonomy" id="2486855"/>
    <lineage>
        <taxon>Bacteria</taxon>
        <taxon>Bacillati</taxon>
        <taxon>Actinomycetota</taxon>
        <taxon>Actinomycetes</taxon>
        <taxon>Micrococcales</taxon>
        <taxon>Micrococcaceae</taxon>
        <taxon>Arthrobacter</taxon>
    </lineage>
</organism>
<feature type="transmembrane region" description="Helical" evidence="1">
    <location>
        <begin position="87"/>
        <end position="105"/>
    </location>
</feature>
<dbReference type="EMBL" id="CP093326">
    <property type="protein sequence ID" value="UNK44458.1"/>
    <property type="molecule type" value="Genomic_DNA"/>
</dbReference>
<dbReference type="Proteomes" id="UP000829069">
    <property type="component" value="Chromosome"/>
</dbReference>
<feature type="transmembrane region" description="Helical" evidence="1">
    <location>
        <begin position="12"/>
        <end position="35"/>
    </location>
</feature>
<gene>
    <name evidence="2" type="ORF">MNQ99_10630</name>
</gene>
<sequence>MDYQVNALPLHVLLVHATVVFIPLTALCIVLSLVWPAARRRLGIATPLIALLALVLVPISQQAGHWLFLRMDQTPLAVEHMRLGDMMLPWVIGLFIVALGVWLWFRYGTTAAAAWRRRLGAGYRIIAAVLVVVVLGVCAGATVAVVLTGESGSRAVWEGRFSEPPPLP</sequence>
<dbReference type="RefSeq" id="WP_241912926.1">
    <property type="nucleotide sequence ID" value="NZ_CP093326.1"/>
</dbReference>
<protein>
    <submittedName>
        <fullName evidence="2">Uncharacterized protein</fullName>
    </submittedName>
</protein>
<evidence type="ECO:0000313" key="2">
    <source>
        <dbReference type="EMBL" id="UNK44458.1"/>
    </source>
</evidence>